<name>A0A0K1EAZ0_CHOCO</name>
<gene>
    <name evidence="1" type="ORF">CMC5_021600</name>
</gene>
<dbReference type="Gene3D" id="3.30.1360.170">
    <property type="match status" value="2"/>
</dbReference>
<dbReference type="GO" id="GO:0070402">
    <property type="term" value="F:NADPH binding"/>
    <property type="evidence" value="ECO:0007669"/>
    <property type="project" value="TreeGrafter"/>
</dbReference>
<sequence>MALDDAERSRIAPYVSSLTDDVFALSGLPEEVIAVLFAYYSRSREDLRTNLAKLLGDQDLDVVDAPRHAFGLASEKARAFHEKWVVGYGHASVAEHAVVHLAIENVSIIASKAIEDLRLASYTEKSTRYVVFDQSSFVDLPELPEAARERYQAACRRLFSTYMTLMPKVSEALQRRFPKAEGSSEGAYAAAIRSQACDLLRGLLPAGTRTNLGLTANARTLEMLISKLLSSPLAEVRRIGGEMRTAALTVAPTLVKYAASSEQRQALPDTVAGALRRVYTPPEEGLSATMVVSQPVRLVRHDKDALERIALALVYESSQPGLHAFGVMEALRNSSQAELASLVASSCARRGPYEAPPRGFEASTMTFELMLDFGAWRDLQRHRMLTPAVQRLSCRLGFETPLELGELGCGEPFHIALLTAQDAWEELEKTHPLEAQYAVPLGYRIRALWTLNLRELFHIIELRSAKQGHTSYRRIAQGLYRTAVSVHPWLKDLIRVDLNDYALARS</sequence>
<dbReference type="SUPFAM" id="SSF69796">
    <property type="entry name" value="Thymidylate synthase-complementing protein Thy1"/>
    <property type="match status" value="2"/>
</dbReference>
<proteinExistence type="predicted"/>
<dbReference type="GO" id="GO:0050660">
    <property type="term" value="F:flavin adenine dinucleotide binding"/>
    <property type="evidence" value="ECO:0007669"/>
    <property type="project" value="InterPro"/>
</dbReference>
<dbReference type="PANTHER" id="PTHR34934:SF1">
    <property type="entry name" value="FLAVIN-DEPENDENT THYMIDYLATE SYNTHASE"/>
    <property type="match status" value="1"/>
</dbReference>
<dbReference type="AlphaFoldDB" id="A0A0K1EAZ0"/>
<dbReference type="GO" id="GO:0004799">
    <property type="term" value="F:thymidylate synthase activity"/>
    <property type="evidence" value="ECO:0007669"/>
    <property type="project" value="TreeGrafter"/>
</dbReference>
<reference evidence="1 2" key="1">
    <citation type="submission" date="2015-07" db="EMBL/GenBank/DDBJ databases">
        <title>Genome analysis of myxobacterium Chondromyces crocatus Cm c5 reveals a high potential for natural compound synthesis and the genetic basis for the loss of fruiting body formation.</title>
        <authorList>
            <person name="Zaburannyi N."/>
            <person name="Bunk B."/>
            <person name="Maier J."/>
            <person name="Overmann J."/>
            <person name="Mueller R."/>
        </authorList>
    </citation>
    <scope>NUCLEOTIDE SEQUENCE [LARGE SCALE GENOMIC DNA]</scope>
    <source>
        <strain evidence="1 2">Cm c5</strain>
    </source>
</reference>
<accession>A0A0K1EAZ0</accession>
<dbReference type="CDD" id="cd20175">
    <property type="entry name" value="ThyX"/>
    <property type="match status" value="2"/>
</dbReference>
<evidence type="ECO:0008006" key="3">
    <source>
        <dbReference type="Google" id="ProtNLM"/>
    </source>
</evidence>
<dbReference type="InterPro" id="IPR036098">
    <property type="entry name" value="Thymidylate_synthase_ThyX_sf"/>
</dbReference>
<evidence type="ECO:0000313" key="1">
    <source>
        <dbReference type="EMBL" id="AKT38019.1"/>
    </source>
</evidence>
<dbReference type="GO" id="GO:0006231">
    <property type="term" value="P:dTMP biosynthetic process"/>
    <property type="evidence" value="ECO:0007669"/>
    <property type="project" value="InterPro"/>
</dbReference>
<evidence type="ECO:0000313" key="2">
    <source>
        <dbReference type="Proteomes" id="UP000067626"/>
    </source>
</evidence>
<dbReference type="GO" id="GO:0050797">
    <property type="term" value="F:thymidylate synthase (FAD) activity"/>
    <property type="evidence" value="ECO:0007669"/>
    <property type="project" value="InterPro"/>
</dbReference>
<dbReference type="InterPro" id="IPR003669">
    <property type="entry name" value="Thymidylate_synthase_ThyX"/>
</dbReference>
<protein>
    <recommendedName>
        <fullName evidence="3">FAD-dependent thymidylate synthase</fullName>
    </recommendedName>
</protein>
<dbReference type="Proteomes" id="UP000067626">
    <property type="component" value="Chromosome"/>
</dbReference>
<dbReference type="PATRIC" id="fig|52.7.peg.2327"/>
<dbReference type="STRING" id="52.CMC5_021600"/>
<dbReference type="Pfam" id="PF02511">
    <property type="entry name" value="Thy1"/>
    <property type="match status" value="2"/>
</dbReference>
<dbReference type="EMBL" id="CP012159">
    <property type="protein sequence ID" value="AKT38019.1"/>
    <property type="molecule type" value="Genomic_DNA"/>
</dbReference>
<dbReference type="PANTHER" id="PTHR34934">
    <property type="entry name" value="FLAVIN-DEPENDENT THYMIDYLATE SYNTHASE"/>
    <property type="match status" value="1"/>
</dbReference>
<organism evidence="1 2">
    <name type="scientific">Chondromyces crocatus</name>
    <dbReference type="NCBI Taxonomy" id="52"/>
    <lineage>
        <taxon>Bacteria</taxon>
        <taxon>Pseudomonadati</taxon>
        <taxon>Myxococcota</taxon>
        <taxon>Polyangia</taxon>
        <taxon>Polyangiales</taxon>
        <taxon>Polyangiaceae</taxon>
        <taxon>Chondromyces</taxon>
    </lineage>
</organism>
<dbReference type="OrthoDB" id="9780625at2"/>
<keyword evidence="2" id="KW-1185">Reference proteome</keyword>
<dbReference type="RefSeq" id="WP_050430308.1">
    <property type="nucleotide sequence ID" value="NZ_CP012159.1"/>
</dbReference>
<dbReference type="KEGG" id="ccro:CMC5_021600"/>
<dbReference type="PROSITE" id="PS51331">
    <property type="entry name" value="THYX"/>
    <property type="match status" value="2"/>
</dbReference>